<feature type="domain" description="DUF222" evidence="1">
    <location>
        <begin position="191"/>
        <end position="421"/>
    </location>
</feature>
<dbReference type="InterPro" id="IPR003870">
    <property type="entry name" value="DUF222"/>
</dbReference>
<name>A0ABP8AZT5_9MICO</name>
<dbReference type="CDD" id="cd00085">
    <property type="entry name" value="HNHc"/>
    <property type="match status" value="1"/>
</dbReference>
<dbReference type="RefSeq" id="WP_344777948.1">
    <property type="nucleotide sequence ID" value="NZ_BAABBX010000016.1"/>
</dbReference>
<reference evidence="3" key="1">
    <citation type="journal article" date="2019" name="Int. J. Syst. Evol. Microbiol.">
        <title>The Global Catalogue of Microorganisms (GCM) 10K type strain sequencing project: providing services to taxonomists for standard genome sequencing and annotation.</title>
        <authorList>
            <consortium name="The Broad Institute Genomics Platform"/>
            <consortium name="The Broad Institute Genome Sequencing Center for Infectious Disease"/>
            <person name="Wu L."/>
            <person name="Ma J."/>
        </authorList>
    </citation>
    <scope>NUCLEOTIDE SEQUENCE [LARGE SCALE GENOMIC DNA]</scope>
    <source>
        <strain evidence="3">JCM 17593</strain>
    </source>
</reference>
<proteinExistence type="predicted"/>
<dbReference type="EMBL" id="BAABBX010000016">
    <property type="protein sequence ID" value="GAA4193749.1"/>
    <property type="molecule type" value="Genomic_DNA"/>
</dbReference>
<evidence type="ECO:0000259" key="1">
    <source>
        <dbReference type="Pfam" id="PF02720"/>
    </source>
</evidence>
<keyword evidence="3" id="KW-1185">Reference proteome</keyword>
<evidence type="ECO:0000313" key="2">
    <source>
        <dbReference type="EMBL" id="GAA4193749.1"/>
    </source>
</evidence>
<dbReference type="Proteomes" id="UP001500213">
    <property type="component" value="Unassembled WGS sequence"/>
</dbReference>
<sequence length="512" mass="55601">MSSVLESLQSLAAMVDRALPCADDLAALTPDEEARATQLLGGIRSRIGGTISLLAADIQRKSARELGVDGLAQRRGFRDGVGLIQNLTGVSRDEATRLIRVGDLLETAQAVAPVHPTAGEPRGEPAPRSISALAGLPGSWDAPIGVAVRNEWLSAAQGDALRRALGTPRLSELAVAWRRGVLELIADCWSGQWSPEDLSRAAQRMRASLDTLAAAREAEQRKEMRSFRRHVRTSGMVHYDIDLDPESDARFYGPIRAMLSPRLGGPRFRDEAELAWARELDDDPRSNEQLQADTLVDLVECGGRSEQNVLLSRQRPQVTVAVTTRDLARARTAQAILARHHAGDHTSCPGASFGLPCAGPDEGIAWVDGANAPITATDALRMVCGSGFTPMLFDETGQAIDVGKDQRLFTGRQRRAMATRDGGCLWPDCPMPPGAAEAHHDNPWGASPANRRTETRDGVLLCRRHHLMLHNHGARVERRGSEYWLLWPGRDPIRLHSKAGGQAQLRLESVGA</sequence>
<evidence type="ECO:0000313" key="3">
    <source>
        <dbReference type="Proteomes" id="UP001500213"/>
    </source>
</evidence>
<dbReference type="Pfam" id="PF02720">
    <property type="entry name" value="DUF222"/>
    <property type="match status" value="1"/>
</dbReference>
<comment type="caution">
    <text evidence="2">The sequence shown here is derived from an EMBL/GenBank/DDBJ whole genome shotgun (WGS) entry which is preliminary data.</text>
</comment>
<protein>
    <recommendedName>
        <fullName evidence="1">DUF222 domain-containing protein</fullName>
    </recommendedName>
</protein>
<dbReference type="InterPro" id="IPR003615">
    <property type="entry name" value="HNH_nuc"/>
</dbReference>
<accession>A0ABP8AZT5</accession>
<organism evidence="2 3">
    <name type="scientific">Gryllotalpicola kribbensis</name>
    <dbReference type="NCBI Taxonomy" id="993084"/>
    <lineage>
        <taxon>Bacteria</taxon>
        <taxon>Bacillati</taxon>
        <taxon>Actinomycetota</taxon>
        <taxon>Actinomycetes</taxon>
        <taxon>Micrococcales</taxon>
        <taxon>Microbacteriaceae</taxon>
        <taxon>Gryllotalpicola</taxon>
    </lineage>
</organism>
<gene>
    <name evidence="2" type="ORF">GCM10022288_28020</name>
</gene>